<keyword evidence="2" id="KW-1185">Reference proteome</keyword>
<dbReference type="EMBL" id="JARKIE010000011">
    <property type="protein sequence ID" value="KAJ7704109.1"/>
    <property type="molecule type" value="Genomic_DNA"/>
</dbReference>
<dbReference type="Proteomes" id="UP001221757">
    <property type="component" value="Unassembled WGS sequence"/>
</dbReference>
<name>A0AAD7M719_MYCRO</name>
<comment type="caution">
    <text evidence="1">The sequence shown here is derived from an EMBL/GenBank/DDBJ whole genome shotgun (WGS) entry which is preliminary data.</text>
</comment>
<gene>
    <name evidence="1" type="ORF">B0H17DRAFT_886225</name>
</gene>
<feature type="non-terminal residue" evidence="1">
    <location>
        <position position="1"/>
    </location>
</feature>
<organism evidence="1 2">
    <name type="scientific">Mycena rosella</name>
    <name type="common">Pink bonnet</name>
    <name type="synonym">Agaricus rosellus</name>
    <dbReference type="NCBI Taxonomy" id="1033263"/>
    <lineage>
        <taxon>Eukaryota</taxon>
        <taxon>Fungi</taxon>
        <taxon>Dikarya</taxon>
        <taxon>Basidiomycota</taxon>
        <taxon>Agaricomycotina</taxon>
        <taxon>Agaricomycetes</taxon>
        <taxon>Agaricomycetidae</taxon>
        <taxon>Agaricales</taxon>
        <taxon>Marasmiineae</taxon>
        <taxon>Mycenaceae</taxon>
        <taxon>Mycena</taxon>
    </lineage>
</organism>
<evidence type="ECO:0000313" key="2">
    <source>
        <dbReference type="Proteomes" id="UP001221757"/>
    </source>
</evidence>
<proteinExistence type="predicted"/>
<accession>A0AAD7M719</accession>
<evidence type="ECO:0008006" key="3">
    <source>
        <dbReference type="Google" id="ProtNLM"/>
    </source>
</evidence>
<feature type="non-terminal residue" evidence="1">
    <location>
        <position position="153"/>
    </location>
</feature>
<dbReference type="AlphaFoldDB" id="A0AAD7M719"/>
<protein>
    <recommendedName>
        <fullName evidence="3">DDE-1 domain-containing protein</fullName>
    </recommendedName>
</protein>
<evidence type="ECO:0000313" key="1">
    <source>
        <dbReference type="EMBL" id="KAJ7704109.1"/>
    </source>
</evidence>
<reference evidence="1" key="1">
    <citation type="submission" date="2023-03" db="EMBL/GenBank/DDBJ databases">
        <title>Massive genome expansion in bonnet fungi (Mycena s.s.) driven by repeated elements and novel gene families across ecological guilds.</title>
        <authorList>
            <consortium name="Lawrence Berkeley National Laboratory"/>
            <person name="Harder C.B."/>
            <person name="Miyauchi S."/>
            <person name="Viragh M."/>
            <person name="Kuo A."/>
            <person name="Thoen E."/>
            <person name="Andreopoulos B."/>
            <person name="Lu D."/>
            <person name="Skrede I."/>
            <person name="Drula E."/>
            <person name="Henrissat B."/>
            <person name="Morin E."/>
            <person name="Kohler A."/>
            <person name="Barry K."/>
            <person name="LaButti K."/>
            <person name="Morin E."/>
            <person name="Salamov A."/>
            <person name="Lipzen A."/>
            <person name="Mereny Z."/>
            <person name="Hegedus B."/>
            <person name="Baldrian P."/>
            <person name="Stursova M."/>
            <person name="Weitz H."/>
            <person name="Taylor A."/>
            <person name="Grigoriev I.V."/>
            <person name="Nagy L.G."/>
            <person name="Martin F."/>
            <person name="Kauserud H."/>
        </authorList>
    </citation>
    <scope>NUCLEOTIDE SEQUENCE</scope>
    <source>
        <strain evidence="1">CBHHK067</strain>
    </source>
</reference>
<sequence>LVYQQGSGSTWNQRGAKQVATVGQEEKRALMLVPSISASGVLLPMQAVFNGRTMVSCPSPSSARYDEAISLGYSMVYSGTRTYWSNHNTMHALTDEVIAPYFERVKMELGLPESQMSIWEIGCWSVHKSKEFMAWMKLHHPGIIVIFVPGGCT</sequence>